<evidence type="ECO:0000259" key="4">
    <source>
        <dbReference type="Pfam" id="PF08241"/>
    </source>
</evidence>
<proteinExistence type="inferred from homology"/>
<dbReference type="PANTHER" id="PTHR44942">
    <property type="entry name" value="METHYLTRANSF_11 DOMAIN-CONTAINING PROTEIN"/>
    <property type="match status" value="1"/>
</dbReference>
<dbReference type="GO" id="GO:0008757">
    <property type="term" value="F:S-adenosylmethionine-dependent methyltransferase activity"/>
    <property type="evidence" value="ECO:0007669"/>
    <property type="project" value="InterPro"/>
</dbReference>
<dbReference type="CDD" id="cd02440">
    <property type="entry name" value="AdoMet_MTases"/>
    <property type="match status" value="1"/>
</dbReference>
<gene>
    <name evidence="5" type="ORF">C3K47_18480</name>
</gene>
<name>A0A2S4ZX10_9SPHI</name>
<organism evidence="5 6">
    <name type="scientific">Solitalea longa</name>
    <dbReference type="NCBI Taxonomy" id="2079460"/>
    <lineage>
        <taxon>Bacteria</taxon>
        <taxon>Pseudomonadati</taxon>
        <taxon>Bacteroidota</taxon>
        <taxon>Sphingobacteriia</taxon>
        <taxon>Sphingobacteriales</taxon>
        <taxon>Sphingobacteriaceae</taxon>
        <taxon>Solitalea</taxon>
    </lineage>
</organism>
<keyword evidence="6" id="KW-1185">Reference proteome</keyword>
<protein>
    <submittedName>
        <fullName evidence="5">SAM-dependent methyltransferase</fullName>
    </submittedName>
</protein>
<evidence type="ECO:0000256" key="3">
    <source>
        <dbReference type="ARBA" id="ARBA00022679"/>
    </source>
</evidence>
<comment type="similarity">
    <text evidence="1">Belongs to the methyltransferase superfamily.</text>
</comment>
<feature type="domain" description="Methyltransferase type 11" evidence="4">
    <location>
        <begin position="39"/>
        <end position="126"/>
    </location>
</feature>
<dbReference type="AlphaFoldDB" id="A0A2S4ZX10"/>
<comment type="caution">
    <text evidence="5">The sequence shown here is derived from an EMBL/GenBank/DDBJ whole genome shotgun (WGS) entry which is preliminary data.</text>
</comment>
<dbReference type="Pfam" id="PF08241">
    <property type="entry name" value="Methyltransf_11"/>
    <property type="match status" value="1"/>
</dbReference>
<evidence type="ECO:0000256" key="2">
    <source>
        <dbReference type="ARBA" id="ARBA00022603"/>
    </source>
</evidence>
<dbReference type="Gene3D" id="3.40.50.150">
    <property type="entry name" value="Vaccinia Virus protein VP39"/>
    <property type="match status" value="1"/>
</dbReference>
<dbReference type="PANTHER" id="PTHR44942:SF4">
    <property type="entry name" value="METHYLTRANSFERASE TYPE 11 DOMAIN-CONTAINING PROTEIN"/>
    <property type="match status" value="1"/>
</dbReference>
<dbReference type="SUPFAM" id="SSF53335">
    <property type="entry name" value="S-adenosyl-L-methionine-dependent methyltransferases"/>
    <property type="match status" value="1"/>
</dbReference>
<keyword evidence="2 5" id="KW-0489">Methyltransferase</keyword>
<accession>A0A2S4ZX10</accession>
<evidence type="ECO:0000313" key="5">
    <source>
        <dbReference type="EMBL" id="POY34826.1"/>
    </source>
</evidence>
<keyword evidence="3 5" id="KW-0808">Transferase</keyword>
<dbReference type="Proteomes" id="UP000236893">
    <property type="component" value="Unassembled WGS sequence"/>
</dbReference>
<dbReference type="OrthoDB" id="9797252at2"/>
<reference evidence="5 6" key="1">
    <citation type="submission" date="2018-01" db="EMBL/GenBank/DDBJ databases">
        <authorList>
            <person name="Gaut B.S."/>
            <person name="Morton B.R."/>
            <person name="Clegg M.T."/>
            <person name="Duvall M.R."/>
        </authorList>
    </citation>
    <scope>NUCLEOTIDE SEQUENCE [LARGE SCALE GENOMIC DNA]</scope>
    <source>
        <strain evidence="5 6">HR-AV</strain>
    </source>
</reference>
<sequence length="246" mass="28670">MKDNFSKQAHLYAQFRPGYSNELIDFVINLVAEKEYAWDCGSGNGQVAAALATHFKTVYATDISQQQLDNAIQKENIHYLLSAAEETPFSENQFNLITVAQAIHWFNFEKFYAEVNRTLKPNGILAVIGYGLLSIDPETDAIIRYFYTDIIGSYWDKERSYIDEKYHTIPFPFVEIKTPTFFSFYSWNREQFIGYLTTWSAVQHYKDHNKKNPVDLIINQLEKAWPVEEKRSIIFPNLLRVGKIRP</sequence>
<dbReference type="InterPro" id="IPR051052">
    <property type="entry name" value="Diverse_substrate_MTase"/>
</dbReference>
<dbReference type="EMBL" id="PQVF01000018">
    <property type="protein sequence ID" value="POY34826.1"/>
    <property type="molecule type" value="Genomic_DNA"/>
</dbReference>
<dbReference type="InterPro" id="IPR029063">
    <property type="entry name" value="SAM-dependent_MTases_sf"/>
</dbReference>
<dbReference type="GO" id="GO:0032259">
    <property type="term" value="P:methylation"/>
    <property type="evidence" value="ECO:0007669"/>
    <property type="project" value="UniProtKB-KW"/>
</dbReference>
<evidence type="ECO:0000256" key="1">
    <source>
        <dbReference type="ARBA" id="ARBA00008361"/>
    </source>
</evidence>
<dbReference type="RefSeq" id="WP_103790648.1">
    <property type="nucleotide sequence ID" value="NZ_PQVF01000018.1"/>
</dbReference>
<evidence type="ECO:0000313" key="6">
    <source>
        <dbReference type="Proteomes" id="UP000236893"/>
    </source>
</evidence>
<dbReference type="InterPro" id="IPR013216">
    <property type="entry name" value="Methyltransf_11"/>
</dbReference>